<evidence type="ECO:0000256" key="3">
    <source>
        <dbReference type="ARBA" id="ARBA00004414"/>
    </source>
</evidence>
<dbReference type="PROSITE" id="PS51419">
    <property type="entry name" value="RAB"/>
    <property type="match status" value="1"/>
</dbReference>
<evidence type="ECO:0000256" key="10">
    <source>
        <dbReference type="ARBA" id="ARBA00023134"/>
    </source>
</evidence>
<dbReference type="Pfam" id="PF00025">
    <property type="entry name" value="Arf"/>
    <property type="match status" value="1"/>
</dbReference>
<dbReference type="SMART" id="SM00177">
    <property type="entry name" value="ARF"/>
    <property type="match status" value="1"/>
</dbReference>
<keyword evidence="9" id="KW-0967">Endosome</keyword>
<dbReference type="GO" id="GO:0031902">
    <property type="term" value="C:late endosome membrane"/>
    <property type="evidence" value="ECO:0007669"/>
    <property type="project" value="UniProtKB-SubCell"/>
</dbReference>
<dbReference type="CDD" id="cd04159">
    <property type="entry name" value="Arl10_like"/>
    <property type="match status" value="1"/>
</dbReference>
<comment type="similarity">
    <text evidence="5">Belongs to the small GTPase superfamily. Arf family.</text>
</comment>
<feature type="binding site" evidence="16">
    <location>
        <position position="70"/>
    </location>
    <ligand>
        <name>Mg(2+)</name>
        <dbReference type="ChEBI" id="CHEBI:18420"/>
    </ligand>
</feature>
<keyword evidence="10 15" id="KW-0342">GTP-binding</keyword>
<evidence type="ECO:0000256" key="2">
    <source>
        <dbReference type="ARBA" id="ARBA00004186"/>
    </source>
</evidence>
<dbReference type="SMART" id="SM00178">
    <property type="entry name" value="SAR"/>
    <property type="match status" value="1"/>
</dbReference>
<keyword evidence="16" id="KW-0479">Metal-binding</keyword>
<organism evidence="17 18">
    <name type="scientific">Merluccius polli</name>
    <name type="common">Benguela hake</name>
    <name type="synonym">Merluccius cadenati</name>
    <dbReference type="NCBI Taxonomy" id="89951"/>
    <lineage>
        <taxon>Eukaryota</taxon>
        <taxon>Metazoa</taxon>
        <taxon>Chordata</taxon>
        <taxon>Craniata</taxon>
        <taxon>Vertebrata</taxon>
        <taxon>Euteleostomi</taxon>
        <taxon>Actinopterygii</taxon>
        <taxon>Neopterygii</taxon>
        <taxon>Teleostei</taxon>
        <taxon>Neoteleostei</taxon>
        <taxon>Acanthomorphata</taxon>
        <taxon>Zeiogadaria</taxon>
        <taxon>Gadariae</taxon>
        <taxon>Gadiformes</taxon>
        <taxon>Gadoidei</taxon>
        <taxon>Merlucciidae</taxon>
        <taxon>Merluccius</taxon>
    </lineage>
</organism>
<dbReference type="PANTHER" id="PTHR45732:SF13">
    <property type="entry name" value="ADP-RIBOSYLATION FACTOR-LIKE PROTEIN 8B"/>
    <property type="match status" value="1"/>
</dbReference>
<keyword evidence="18" id="KW-1185">Reference proteome</keyword>
<feature type="binding site" evidence="15">
    <location>
        <begin position="63"/>
        <end position="70"/>
    </location>
    <ligand>
        <name>GTP</name>
        <dbReference type="ChEBI" id="CHEBI:37565"/>
    </ligand>
</feature>
<comment type="subcellular location">
    <subcellularLocation>
        <location evidence="2">Cytoplasm</location>
        <location evidence="2">Cytoskeleton</location>
        <location evidence="2">Spindle</location>
    </subcellularLocation>
    <subcellularLocation>
        <location evidence="1">Early endosome membrane</location>
    </subcellularLocation>
    <subcellularLocation>
        <location evidence="3">Late endosome membrane</location>
    </subcellularLocation>
    <subcellularLocation>
        <location evidence="4">Lysosome membrane</location>
    </subcellularLocation>
</comment>
<gene>
    <name evidence="17" type="primary">arl8ba_0</name>
    <name evidence="17" type="ORF">N1851_028287</name>
</gene>
<dbReference type="GO" id="GO:0005765">
    <property type="term" value="C:lysosomal membrane"/>
    <property type="evidence" value="ECO:0007669"/>
    <property type="project" value="UniProtKB-SubCell"/>
</dbReference>
<dbReference type="GO" id="GO:0005525">
    <property type="term" value="F:GTP binding"/>
    <property type="evidence" value="ECO:0007669"/>
    <property type="project" value="UniProtKB-KW"/>
</dbReference>
<evidence type="ECO:0000256" key="1">
    <source>
        <dbReference type="ARBA" id="ARBA00004146"/>
    </source>
</evidence>
<evidence type="ECO:0000256" key="13">
    <source>
        <dbReference type="ARBA" id="ARBA00023228"/>
    </source>
</evidence>
<keyword evidence="8 15" id="KW-0547">Nucleotide-binding</keyword>
<dbReference type="FunFam" id="3.40.50.300:FF:000247">
    <property type="entry name" value="ADP-ribosylation factor-like GTPase 8A"/>
    <property type="match status" value="1"/>
</dbReference>
<dbReference type="Gene3D" id="3.40.50.300">
    <property type="entry name" value="P-loop containing nucleotide triphosphate hydrolases"/>
    <property type="match status" value="1"/>
</dbReference>
<evidence type="ECO:0000256" key="7">
    <source>
        <dbReference type="ARBA" id="ARBA00022618"/>
    </source>
</evidence>
<dbReference type="GO" id="GO:0046872">
    <property type="term" value="F:metal ion binding"/>
    <property type="evidence" value="ECO:0007669"/>
    <property type="project" value="UniProtKB-KW"/>
</dbReference>
<evidence type="ECO:0000256" key="9">
    <source>
        <dbReference type="ARBA" id="ARBA00022753"/>
    </source>
</evidence>
<dbReference type="NCBIfam" id="TIGR00231">
    <property type="entry name" value="small_GTP"/>
    <property type="match status" value="1"/>
</dbReference>
<evidence type="ECO:0000256" key="4">
    <source>
        <dbReference type="ARBA" id="ARBA00004656"/>
    </source>
</evidence>
<dbReference type="PROSITE" id="PS51422">
    <property type="entry name" value="SAR1"/>
    <property type="match status" value="1"/>
</dbReference>
<dbReference type="GO" id="GO:0051301">
    <property type="term" value="P:cell division"/>
    <property type="evidence" value="ECO:0007669"/>
    <property type="project" value="UniProtKB-KW"/>
</dbReference>
<reference evidence="17" key="1">
    <citation type="journal article" date="2023" name="Front. Mar. Sci.">
        <title>A new Merluccius polli reference genome to investigate the effects of global change in West African waters.</title>
        <authorList>
            <person name="Mateo J.L."/>
            <person name="Blanco-Fernandez C."/>
            <person name="Garcia-Vazquez E."/>
            <person name="Machado-Schiaffino G."/>
        </authorList>
    </citation>
    <scope>NUCLEOTIDE SEQUENCE</scope>
    <source>
        <strain evidence="17">C29</strain>
        <tissue evidence="17">Fin</tissue>
    </source>
</reference>
<dbReference type="GO" id="GO:0031901">
    <property type="term" value="C:early endosome membrane"/>
    <property type="evidence" value="ECO:0007669"/>
    <property type="project" value="UniProtKB-SubCell"/>
</dbReference>
<feature type="binding site" evidence="15">
    <location>
        <begin position="166"/>
        <end position="169"/>
    </location>
    <ligand>
        <name>GTP</name>
        <dbReference type="ChEBI" id="CHEBI:37565"/>
    </ligand>
</feature>
<evidence type="ECO:0000256" key="16">
    <source>
        <dbReference type="PIRSR" id="PIRSR606689-2"/>
    </source>
</evidence>
<keyword evidence="16" id="KW-0460">Magnesium</keyword>
<dbReference type="SMART" id="SM00175">
    <property type="entry name" value="RAB"/>
    <property type="match status" value="1"/>
</dbReference>
<keyword evidence="13" id="KW-0458">Lysosome</keyword>
<sequence>MQVLSLTVLSTWQLPQIPGEQYTHTHTSGSVTTNLKMLALINRLLDWFKSLFWKEEMELTLVGLQYSGKTTFVNVIASGQFSEDMIPTVGFNMRKVTKGNVTIKIWDIGGQPRFRSMWERYCRGVNAIVYMVDAADREKVEASRNELHNLLDKPQLQGIPVLVLGNKRDLPSALDEKQLIEKMNLAAIQDREICCYSISCKEKDNIVAHPALEISEKLRAQEAVPALAATSLPHHVLSTLR</sequence>
<accession>A0AA47M951</accession>
<feature type="binding site" evidence="15">
    <location>
        <position position="110"/>
    </location>
    <ligand>
        <name>GTP</name>
        <dbReference type="ChEBI" id="CHEBI:37565"/>
    </ligand>
</feature>
<dbReference type="InterPro" id="IPR005225">
    <property type="entry name" value="Small_GTP-bd"/>
</dbReference>
<keyword evidence="7" id="KW-0132">Cell division</keyword>
<dbReference type="GO" id="GO:0005819">
    <property type="term" value="C:spindle"/>
    <property type="evidence" value="ECO:0007669"/>
    <property type="project" value="UniProtKB-SubCell"/>
</dbReference>
<evidence type="ECO:0000256" key="14">
    <source>
        <dbReference type="ARBA" id="ARBA00023306"/>
    </source>
</evidence>
<keyword evidence="6" id="KW-0963">Cytoplasm</keyword>
<dbReference type="EMBL" id="JAOPHQ010005405">
    <property type="protein sequence ID" value="KAK0135910.1"/>
    <property type="molecule type" value="Genomic_DNA"/>
</dbReference>
<name>A0AA47M951_MERPO</name>
<evidence type="ECO:0000313" key="18">
    <source>
        <dbReference type="Proteomes" id="UP001174136"/>
    </source>
</evidence>
<evidence type="ECO:0000256" key="8">
    <source>
        <dbReference type="ARBA" id="ARBA00022741"/>
    </source>
</evidence>
<dbReference type="Proteomes" id="UP001174136">
    <property type="component" value="Unassembled WGS sequence"/>
</dbReference>
<keyword evidence="12" id="KW-0206">Cytoskeleton</keyword>
<evidence type="ECO:0000313" key="17">
    <source>
        <dbReference type="EMBL" id="KAK0135910.1"/>
    </source>
</evidence>
<dbReference type="GO" id="GO:0008089">
    <property type="term" value="P:anterograde axonal transport"/>
    <property type="evidence" value="ECO:0007669"/>
    <property type="project" value="TreeGrafter"/>
</dbReference>
<dbReference type="PROSITE" id="PS51417">
    <property type="entry name" value="ARF"/>
    <property type="match status" value="1"/>
</dbReference>
<feature type="binding site" evidence="16">
    <location>
        <position position="88"/>
    </location>
    <ligand>
        <name>Mg(2+)</name>
        <dbReference type="ChEBI" id="CHEBI:18420"/>
    </ligand>
</feature>
<dbReference type="GO" id="GO:0015031">
    <property type="term" value="P:protein transport"/>
    <property type="evidence" value="ECO:0007669"/>
    <property type="project" value="InterPro"/>
</dbReference>
<dbReference type="PANTHER" id="PTHR45732">
    <property type="entry name" value="ADP-RIBOSYLATION FACTOR-LIKE PROTEIN 8"/>
    <property type="match status" value="1"/>
</dbReference>
<evidence type="ECO:0000256" key="12">
    <source>
        <dbReference type="ARBA" id="ARBA00023212"/>
    </source>
</evidence>
<evidence type="ECO:0000256" key="11">
    <source>
        <dbReference type="ARBA" id="ARBA00023136"/>
    </source>
</evidence>
<keyword evidence="11" id="KW-0472">Membrane</keyword>
<dbReference type="InterPro" id="IPR044154">
    <property type="entry name" value="Arl8a/8b"/>
</dbReference>
<dbReference type="InterPro" id="IPR027417">
    <property type="entry name" value="P-loop_NTPase"/>
</dbReference>
<dbReference type="SUPFAM" id="SSF52540">
    <property type="entry name" value="P-loop containing nucleoside triphosphate hydrolases"/>
    <property type="match status" value="1"/>
</dbReference>
<dbReference type="AlphaFoldDB" id="A0AA47M951"/>
<evidence type="ECO:0000256" key="15">
    <source>
        <dbReference type="PIRSR" id="PIRSR606689-1"/>
    </source>
</evidence>
<comment type="caution">
    <text evidence="17">The sequence shown here is derived from an EMBL/GenBank/DDBJ whole genome shotgun (WGS) entry which is preliminary data.</text>
</comment>
<dbReference type="GO" id="GO:0003924">
    <property type="term" value="F:GTPase activity"/>
    <property type="evidence" value="ECO:0007669"/>
    <property type="project" value="InterPro"/>
</dbReference>
<dbReference type="PRINTS" id="PR00328">
    <property type="entry name" value="SAR1GTPBP"/>
</dbReference>
<dbReference type="InterPro" id="IPR006689">
    <property type="entry name" value="Small_GTPase_ARF/SAR"/>
</dbReference>
<dbReference type="GO" id="GO:1904115">
    <property type="term" value="C:axon cytoplasm"/>
    <property type="evidence" value="ECO:0007669"/>
    <property type="project" value="GOC"/>
</dbReference>
<evidence type="ECO:0000256" key="6">
    <source>
        <dbReference type="ARBA" id="ARBA00022490"/>
    </source>
</evidence>
<protein>
    <submittedName>
        <fullName evidence="17">ADP-ribosylation factor-like protein 8B-A</fullName>
    </submittedName>
</protein>
<keyword evidence="14" id="KW-0131">Cell cycle</keyword>
<proteinExistence type="inferred from homology"/>
<evidence type="ECO:0000256" key="5">
    <source>
        <dbReference type="ARBA" id="ARBA00010290"/>
    </source>
</evidence>